<organism evidence="2 5">
    <name type="scientific">Didymodactylos carnosus</name>
    <dbReference type="NCBI Taxonomy" id="1234261"/>
    <lineage>
        <taxon>Eukaryota</taxon>
        <taxon>Metazoa</taxon>
        <taxon>Spiralia</taxon>
        <taxon>Gnathifera</taxon>
        <taxon>Rotifera</taxon>
        <taxon>Eurotatoria</taxon>
        <taxon>Bdelloidea</taxon>
        <taxon>Philodinida</taxon>
        <taxon>Philodinidae</taxon>
        <taxon>Didymodactylos</taxon>
    </lineage>
</organism>
<comment type="caution">
    <text evidence="2">The sequence shown here is derived from an EMBL/GenBank/DDBJ whole genome shotgun (WGS) entry which is preliminary data.</text>
</comment>
<dbReference type="Proteomes" id="UP000682733">
    <property type="component" value="Unassembled WGS sequence"/>
</dbReference>
<dbReference type="EMBL" id="CAJNOK010001679">
    <property type="protein sequence ID" value="CAF0824443.1"/>
    <property type="molecule type" value="Genomic_DNA"/>
</dbReference>
<dbReference type="AlphaFoldDB" id="A0A815JJ15"/>
<dbReference type="EMBL" id="CAJNOQ010016402">
    <property type="protein sequence ID" value="CAF1380269.1"/>
    <property type="molecule type" value="Genomic_DNA"/>
</dbReference>
<keyword evidence="5" id="KW-1185">Reference proteome</keyword>
<dbReference type="OrthoDB" id="9996852at2759"/>
<reference evidence="2" key="1">
    <citation type="submission" date="2021-02" db="EMBL/GenBank/DDBJ databases">
        <authorList>
            <person name="Nowell W R."/>
        </authorList>
    </citation>
    <scope>NUCLEOTIDE SEQUENCE</scope>
</reference>
<dbReference type="Proteomes" id="UP000663829">
    <property type="component" value="Unassembled WGS sequence"/>
</dbReference>
<sequence length="204" mass="23619">MPTSIDVELILRTIDEAGPEWQQNFKTTPHELTYAIGELFHNCTQALIQLSILADDNDQVKQDRLNAERIVLKLKELRHFLGDLWPPNTDSFGRDIFDVGPYHVEAGEFFHPVPFYPGDDFIMKLYRWSVYDTNRTVVYRYYLERSEMTPGEPYYVLGKSYSNGHSQIQPYGATAPDYNQMKIHVMNDLNGQGPSPVISYSYQN</sequence>
<protein>
    <submittedName>
        <fullName evidence="2">Uncharacterized protein</fullName>
    </submittedName>
</protein>
<dbReference type="EMBL" id="CAJOBC010081005">
    <property type="protein sequence ID" value="CAF4274326.1"/>
    <property type="molecule type" value="Genomic_DNA"/>
</dbReference>
<dbReference type="Proteomes" id="UP000677228">
    <property type="component" value="Unassembled WGS sequence"/>
</dbReference>
<dbReference type="Proteomes" id="UP000681722">
    <property type="component" value="Unassembled WGS sequence"/>
</dbReference>
<name>A0A815JJ15_9BILA</name>
<gene>
    <name evidence="2" type="ORF">GPM918_LOCUS32293</name>
    <name evidence="1" type="ORF">OVA965_LOCUS5818</name>
    <name evidence="4" type="ORF">SRO942_LOCUS32959</name>
    <name evidence="3" type="ORF">TMI583_LOCUS5815</name>
</gene>
<evidence type="ECO:0000313" key="2">
    <source>
        <dbReference type="EMBL" id="CAF1380269.1"/>
    </source>
</evidence>
<evidence type="ECO:0000313" key="3">
    <source>
        <dbReference type="EMBL" id="CAF3608830.1"/>
    </source>
</evidence>
<dbReference type="EMBL" id="CAJOBA010001679">
    <property type="protein sequence ID" value="CAF3608830.1"/>
    <property type="molecule type" value="Genomic_DNA"/>
</dbReference>
<evidence type="ECO:0000313" key="1">
    <source>
        <dbReference type="EMBL" id="CAF0824443.1"/>
    </source>
</evidence>
<proteinExistence type="predicted"/>
<accession>A0A815JJ15</accession>
<evidence type="ECO:0000313" key="4">
    <source>
        <dbReference type="EMBL" id="CAF4274326.1"/>
    </source>
</evidence>
<evidence type="ECO:0000313" key="5">
    <source>
        <dbReference type="Proteomes" id="UP000663829"/>
    </source>
</evidence>